<sequence>MKAFNRAMLAKQGWRLITRPNALLRQILRAKYFHGSSFLEASMGSRPSLTWRSLMEARDLLQQGCRRIGSNEFTWHYGSKGRFSVRSAYELKIKIKRRMRPSTSNLEANEGDSQRSKWSYIWKSNTPS</sequence>
<dbReference type="EMBL" id="JACGWN010000007">
    <property type="protein sequence ID" value="KAL0444336.1"/>
    <property type="molecule type" value="Genomic_DNA"/>
</dbReference>
<gene>
    <name evidence="1" type="ORF">Slati_2156300</name>
</gene>
<name>A0AAW2WSU6_9LAMI</name>
<reference evidence="1" key="2">
    <citation type="journal article" date="2024" name="Plant">
        <title>Genomic evolution and insights into agronomic trait innovations of Sesamum species.</title>
        <authorList>
            <person name="Miao H."/>
            <person name="Wang L."/>
            <person name="Qu L."/>
            <person name="Liu H."/>
            <person name="Sun Y."/>
            <person name="Le M."/>
            <person name="Wang Q."/>
            <person name="Wei S."/>
            <person name="Zheng Y."/>
            <person name="Lin W."/>
            <person name="Duan Y."/>
            <person name="Cao H."/>
            <person name="Xiong S."/>
            <person name="Wang X."/>
            <person name="Wei L."/>
            <person name="Li C."/>
            <person name="Ma Q."/>
            <person name="Ju M."/>
            <person name="Zhao R."/>
            <person name="Li G."/>
            <person name="Mu C."/>
            <person name="Tian Q."/>
            <person name="Mei H."/>
            <person name="Zhang T."/>
            <person name="Gao T."/>
            <person name="Zhang H."/>
        </authorList>
    </citation>
    <scope>NUCLEOTIDE SEQUENCE</scope>
    <source>
        <strain evidence="1">KEN1</strain>
    </source>
</reference>
<organism evidence="1">
    <name type="scientific">Sesamum latifolium</name>
    <dbReference type="NCBI Taxonomy" id="2727402"/>
    <lineage>
        <taxon>Eukaryota</taxon>
        <taxon>Viridiplantae</taxon>
        <taxon>Streptophyta</taxon>
        <taxon>Embryophyta</taxon>
        <taxon>Tracheophyta</taxon>
        <taxon>Spermatophyta</taxon>
        <taxon>Magnoliopsida</taxon>
        <taxon>eudicotyledons</taxon>
        <taxon>Gunneridae</taxon>
        <taxon>Pentapetalae</taxon>
        <taxon>asterids</taxon>
        <taxon>lamiids</taxon>
        <taxon>Lamiales</taxon>
        <taxon>Pedaliaceae</taxon>
        <taxon>Sesamum</taxon>
    </lineage>
</organism>
<comment type="caution">
    <text evidence="1">The sequence shown here is derived from an EMBL/GenBank/DDBJ whole genome shotgun (WGS) entry which is preliminary data.</text>
</comment>
<dbReference type="AlphaFoldDB" id="A0AAW2WSU6"/>
<protein>
    <submittedName>
        <fullName evidence="1">Uncharacterized protein</fullName>
    </submittedName>
</protein>
<accession>A0AAW2WSU6</accession>
<evidence type="ECO:0000313" key="1">
    <source>
        <dbReference type="EMBL" id="KAL0444336.1"/>
    </source>
</evidence>
<proteinExistence type="predicted"/>
<reference evidence="1" key="1">
    <citation type="submission" date="2020-06" db="EMBL/GenBank/DDBJ databases">
        <authorList>
            <person name="Li T."/>
            <person name="Hu X."/>
            <person name="Zhang T."/>
            <person name="Song X."/>
            <person name="Zhang H."/>
            <person name="Dai N."/>
            <person name="Sheng W."/>
            <person name="Hou X."/>
            <person name="Wei L."/>
        </authorList>
    </citation>
    <scope>NUCLEOTIDE SEQUENCE</scope>
    <source>
        <strain evidence="1">KEN1</strain>
        <tissue evidence="1">Leaf</tissue>
    </source>
</reference>